<proteinExistence type="predicted"/>
<keyword evidence="1" id="KW-0472">Membrane</keyword>
<evidence type="ECO:0000313" key="2">
    <source>
        <dbReference type="EMBL" id="ACA69374.1"/>
    </source>
</evidence>
<reference evidence="2" key="1">
    <citation type="submission" date="2008-02" db="EMBL/GenBank/DDBJ databases">
        <title>Complete sequence of Yersinia pseudotuberculosis YPIII.</title>
        <authorList>
            <consortium name="US DOE Joint Genome Institute"/>
            <person name="Challacombe J.F."/>
            <person name="Bruce D."/>
            <person name="Detter J.C."/>
            <person name="Green L."/>
            <person name="Land M."/>
            <person name="Munk C."/>
            <person name="Lindler L.E."/>
            <person name="Nikolich M.P."/>
            <person name="Brettin T."/>
        </authorList>
    </citation>
    <scope>NUCLEOTIDE SEQUENCE</scope>
    <source>
        <strain evidence="2">YPIII</strain>
    </source>
</reference>
<sequence length="140" mass="16402">MEFTVSDFGTIVSIVAIIASYFSGVRAGKVNEKRKEFNVLAEPVLIALEEHCELFNVKALPHMYDPYFPNKEMASIRRRVSERGLRKLDETFNRYLALLAEIKKDPSPDMFPRKDQPEWIDRYQEAFVIAKELMKIFKLR</sequence>
<feature type="transmembrane region" description="Helical" evidence="1">
    <location>
        <begin position="6"/>
        <end position="25"/>
    </location>
</feature>
<dbReference type="PATRIC" id="fig|502800.11.peg.3829"/>
<protein>
    <submittedName>
        <fullName evidence="2">Uncharacterized protein</fullName>
    </submittedName>
</protein>
<dbReference type="KEGG" id="ypy:YPK_3103"/>
<name>A0A0H3B613_YERPY</name>
<accession>A0A0H3B613</accession>
<keyword evidence="1" id="KW-1133">Transmembrane helix</keyword>
<dbReference type="RefSeq" id="WP_012304434.1">
    <property type="nucleotide sequence ID" value="NZ_CP009792.1"/>
</dbReference>
<dbReference type="EMBL" id="CP000950">
    <property type="protein sequence ID" value="ACA69374.1"/>
    <property type="molecule type" value="Genomic_DNA"/>
</dbReference>
<evidence type="ECO:0000256" key="1">
    <source>
        <dbReference type="SAM" id="Phobius"/>
    </source>
</evidence>
<gene>
    <name evidence="2" type="ordered locus">YPK_3103</name>
</gene>
<keyword evidence="1" id="KW-0812">Transmembrane</keyword>
<organism evidence="2">
    <name type="scientific">Yersinia pseudotuberculosis serotype O:3 (strain YPIII)</name>
    <dbReference type="NCBI Taxonomy" id="502800"/>
    <lineage>
        <taxon>Bacteria</taxon>
        <taxon>Pseudomonadati</taxon>
        <taxon>Pseudomonadota</taxon>
        <taxon>Gammaproteobacteria</taxon>
        <taxon>Enterobacterales</taxon>
        <taxon>Yersiniaceae</taxon>
        <taxon>Yersinia</taxon>
    </lineage>
</organism>
<dbReference type="AlphaFoldDB" id="A0A0H3B613"/>